<dbReference type="Pfam" id="PF06742">
    <property type="entry name" value="DUF1214"/>
    <property type="match status" value="1"/>
</dbReference>
<dbReference type="Gene3D" id="2.60.40.1610">
    <property type="entry name" value="Domain of unknown function DUF1254"/>
    <property type="match status" value="1"/>
</dbReference>
<comment type="caution">
    <text evidence="3">The sequence shown here is derived from an EMBL/GenBank/DDBJ whole genome shotgun (WGS) entry which is preliminary data.</text>
</comment>
<keyword evidence="4" id="KW-1185">Reference proteome</keyword>
<dbReference type="PANTHER" id="PTHR36509">
    <property type="entry name" value="BLL3101 PROTEIN"/>
    <property type="match status" value="1"/>
</dbReference>
<dbReference type="Proteomes" id="UP000541154">
    <property type="component" value="Unassembled WGS sequence"/>
</dbReference>
<accession>A0A8H6AG77</accession>
<dbReference type="InterPro" id="IPR037050">
    <property type="entry name" value="DUF1254_sf"/>
</dbReference>
<evidence type="ECO:0000313" key="3">
    <source>
        <dbReference type="EMBL" id="KAF5865543.1"/>
    </source>
</evidence>
<protein>
    <recommendedName>
        <fullName evidence="5">DUF1254 domain-containing protein</fullName>
    </recommendedName>
</protein>
<dbReference type="InterPro" id="IPR010621">
    <property type="entry name" value="DUF1214"/>
</dbReference>
<dbReference type="PANTHER" id="PTHR36509:SF2">
    <property type="entry name" value="BLL3101 PROTEIN"/>
    <property type="match status" value="1"/>
</dbReference>
<dbReference type="Pfam" id="PF06863">
    <property type="entry name" value="DUF1254"/>
    <property type="match status" value="1"/>
</dbReference>
<evidence type="ECO:0000259" key="2">
    <source>
        <dbReference type="Pfam" id="PF06863"/>
    </source>
</evidence>
<feature type="domain" description="DUF1214" evidence="1">
    <location>
        <begin position="308"/>
        <end position="379"/>
    </location>
</feature>
<dbReference type="InterPro" id="IPR037049">
    <property type="entry name" value="DUF1214_C_sf"/>
</dbReference>
<dbReference type="AlphaFoldDB" id="A0A8H6AG77"/>
<evidence type="ECO:0000259" key="1">
    <source>
        <dbReference type="Pfam" id="PF06742"/>
    </source>
</evidence>
<reference evidence="3 4" key="1">
    <citation type="submission" date="2019-04" db="EMBL/GenBank/DDBJ databases">
        <title>Aspergillus burnettii sp. nov., novel species from soil in southeast Queensland.</title>
        <authorList>
            <person name="Gilchrist C.L.M."/>
            <person name="Pitt J.I."/>
            <person name="Lange L."/>
            <person name="Lacey H.J."/>
            <person name="Vuong D."/>
            <person name="Midgley D.J."/>
            <person name="Greenfield P."/>
            <person name="Bradbury M."/>
            <person name="Lacey E."/>
            <person name="Busk P.K."/>
            <person name="Pilgaard B."/>
            <person name="Chooi Y.H."/>
            <person name="Piggott A.M."/>
        </authorList>
    </citation>
    <scope>NUCLEOTIDE SEQUENCE [LARGE SCALE GENOMIC DNA]</scope>
    <source>
        <strain evidence="3 4">FRR 5400</strain>
    </source>
</reference>
<evidence type="ECO:0008006" key="5">
    <source>
        <dbReference type="Google" id="ProtNLM"/>
    </source>
</evidence>
<dbReference type="EMBL" id="SPNV01000018">
    <property type="protein sequence ID" value="KAF5865543.1"/>
    <property type="molecule type" value="Genomic_DNA"/>
</dbReference>
<proteinExistence type="predicted"/>
<evidence type="ECO:0000313" key="4">
    <source>
        <dbReference type="Proteomes" id="UP000541154"/>
    </source>
</evidence>
<dbReference type="SUPFAM" id="SSF160935">
    <property type="entry name" value="VPA0735-like"/>
    <property type="match status" value="1"/>
</dbReference>
<sequence>MATTDYPLLPYTQFALPAVSNEQGTNRLKHNRQPATPDDQSVVRPNVDTLYSQAVLDLSGHDLVIEVPPITDRYWVFPFYDAYGDNYANLGSINQSPPGKYLVHYENDTARKPGLYSCGEHSASGNDNCDGYQGIITSPTPYGGFVGRILLKNGERDLQKVHAIQNQTALYRIARKGPHGPRLAPKLTMEMLNGSLSRDIPTRIMQLCARFAPFSPPRNISDKQHVDRMLQMAGIHNGQYHPTVTNLTAVAQKARENVRAIATKPGNLINLKNNWYGLSPSGQGDYDTNYGMRAYVAKNGYLALVATEALYPSYQKGSSLTLGPNEAYTITFNSKPPLADGGFWSITIYNVQQYLVSNDLNRYALGDRSGLIYDDGSLVYANDAKNETFRILVQPSDVSPPSNQIAK</sequence>
<organism evidence="3 4">
    <name type="scientific">Petromyces alliaceus</name>
    <name type="common">Aspergillus alliaceus</name>
    <dbReference type="NCBI Taxonomy" id="209559"/>
    <lineage>
        <taxon>Eukaryota</taxon>
        <taxon>Fungi</taxon>
        <taxon>Dikarya</taxon>
        <taxon>Ascomycota</taxon>
        <taxon>Pezizomycotina</taxon>
        <taxon>Eurotiomycetes</taxon>
        <taxon>Eurotiomycetidae</taxon>
        <taxon>Eurotiales</taxon>
        <taxon>Aspergillaceae</taxon>
        <taxon>Aspergillus</taxon>
        <taxon>Aspergillus subgen. Circumdati</taxon>
    </lineage>
</organism>
<dbReference type="InterPro" id="IPR010679">
    <property type="entry name" value="DUF1254"/>
</dbReference>
<dbReference type="Gene3D" id="2.60.120.600">
    <property type="entry name" value="Domain of unknown function DUF1214, C-terminal domain"/>
    <property type="match status" value="1"/>
</dbReference>
<gene>
    <name evidence="3" type="ORF">ETB97_003387</name>
</gene>
<feature type="domain" description="DUF1254" evidence="2">
    <location>
        <begin position="26"/>
        <end position="171"/>
    </location>
</feature>
<name>A0A8H6AG77_PETAA</name>